<feature type="transmembrane region" description="Helical" evidence="2">
    <location>
        <begin position="180"/>
        <end position="200"/>
    </location>
</feature>
<dbReference type="EMBL" id="LR877156">
    <property type="protein sequence ID" value="CAD2218800.1"/>
    <property type="molecule type" value="Genomic_DNA"/>
</dbReference>
<feature type="region of interest" description="Disordered" evidence="1">
    <location>
        <begin position="1"/>
        <end position="57"/>
    </location>
</feature>
<evidence type="ECO:0000256" key="1">
    <source>
        <dbReference type="SAM" id="MobiDB-lite"/>
    </source>
</evidence>
<gene>
    <name evidence="3" type="ORF">ADEAN_000629300</name>
</gene>
<evidence type="ECO:0000256" key="2">
    <source>
        <dbReference type="SAM" id="Phobius"/>
    </source>
</evidence>
<evidence type="ECO:0000313" key="3">
    <source>
        <dbReference type="EMBL" id="CAD2218800.1"/>
    </source>
</evidence>
<keyword evidence="2" id="KW-0812">Transmembrane</keyword>
<keyword evidence="2" id="KW-0472">Membrane</keyword>
<dbReference type="OrthoDB" id="277249at2759"/>
<protein>
    <submittedName>
        <fullName evidence="3">Amastin surface glycoprotein, putative</fullName>
    </submittedName>
</protein>
<accession>A0A7G2CG46</accession>
<keyword evidence="4" id="KW-1185">Reference proteome</keyword>
<feature type="compositionally biased region" description="Basic and acidic residues" evidence="1">
    <location>
        <begin position="22"/>
        <end position="42"/>
    </location>
</feature>
<keyword evidence="2" id="KW-1133">Transmembrane helix</keyword>
<name>A0A7G2CG46_9TRYP</name>
<evidence type="ECO:0000313" key="4">
    <source>
        <dbReference type="Proteomes" id="UP000515908"/>
    </source>
</evidence>
<feature type="transmembrane region" description="Helical" evidence="2">
    <location>
        <begin position="63"/>
        <end position="85"/>
    </location>
</feature>
<dbReference type="VEuPathDB" id="TriTrypDB:ADEAN_000629300"/>
<reference evidence="3 4" key="1">
    <citation type="submission" date="2020-08" db="EMBL/GenBank/DDBJ databases">
        <authorList>
            <person name="Newling K."/>
            <person name="Davey J."/>
            <person name="Forrester S."/>
        </authorList>
    </citation>
    <scope>NUCLEOTIDE SEQUENCE [LARGE SCALE GENOMIC DNA]</scope>
    <source>
        <strain evidence="4">Crithidia deanei Carvalho (ATCC PRA-265)</strain>
    </source>
</reference>
<dbReference type="AlphaFoldDB" id="A0A7G2CG46"/>
<feature type="transmembrane region" description="Helical" evidence="2">
    <location>
        <begin position="138"/>
        <end position="159"/>
    </location>
</feature>
<dbReference type="Proteomes" id="UP000515908">
    <property type="component" value="Chromosome 12"/>
</dbReference>
<feature type="transmembrane region" description="Helical" evidence="2">
    <location>
        <begin position="206"/>
        <end position="233"/>
    </location>
</feature>
<dbReference type="Pfam" id="PF07344">
    <property type="entry name" value="Amastin"/>
    <property type="match status" value="1"/>
</dbReference>
<proteinExistence type="predicted"/>
<organism evidence="3 4">
    <name type="scientific">Angomonas deanei</name>
    <dbReference type="NCBI Taxonomy" id="59799"/>
    <lineage>
        <taxon>Eukaryota</taxon>
        <taxon>Discoba</taxon>
        <taxon>Euglenozoa</taxon>
        <taxon>Kinetoplastea</taxon>
        <taxon>Metakinetoplastina</taxon>
        <taxon>Trypanosomatida</taxon>
        <taxon>Trypanosomatidae</taxon>
        <taxon>Strigomonadinae</taxon>
        <taxon>Angomonas</taxon>
    </lineage>
</organism>
<sequence length="237" mass="25997">MSGSDKKSQEYPTEEPNENEPIENKSHSSSDKGSNAEKEEGSQKGSQRTGSASGEPKKKKFSIGVLIFTFLNLCGFVFCIAGMSIGQFEEREGDGCWSIWGYKPKCSGTWFRHTDWEDFRMSGKYCKKGESLSEGAQAFSVMSIIGGFLTTATAFLELFHFAELAVVATIMSCINSVATLVVWSSMLAMYWSFLCGIYFFAGDYKIGAGLALFITAWCVQMVANLVIIIEIGLGNAK</sequence>
<feature type="compositionally biased region" description="Polar residues" evidence="1">
    <location>
        <begin position="43"/>
        <end position="52"/>
    </location>
</feature>
<dbReference type="PANTHER" id="PTHR33297:SF4">
    <property type="entry name" value="AMASTIN"/>
    <property type="match status" value="1"/>
</dbReference>
<feature type="compositionally biased region" description="Acidic residues" evidence="1">
    <location>
        <begin position="12"/>
        <end position="21"/>
    </location>
</feature>
<dbReference type="InterPro" id="IPR009944">
    <property type="entry name" value="Amastin"/>
</dbReference>
<dbReference type="PANTHER" id="PTHR33297">
    <property type="entry name" value="AMASTIN-LIKE SURFACE PROTEIN-LIKE PROTEIN-RELATED"/>
    <property type="match status" value="1"/>
</dbReference>